<comment type="caution">
    <text evidence="10">The sequence shown here is derived from an EMBL/GenBank/DDBJ whole genome shotgun (WGS) entry which is preliminary data.</text>
</comment>
<dbReference type="PROSITE" id="PS00216">
    <property type="entry name" value="SUGAR_TRANSPORT_1"/>
    <property type="match status" value="1"/>
</dbReference>
<dbReference type="AlphaFoldDB" id="A0A3N5AN10"/>
<dbReference type="Proteomes" id="UP000282654">
    <property type="component" value="Unassembled WGS sequence"/>
</dbReference>
<feature type="transmembrane region" description="Helical" evidence="8">
    <location>
        <begin position="251"/>
        <end position="271"/>
    </location>
</feature>
<accession>A0A3N5AN10</accession>
<feature type="domain" description="Major facilitator superfamily (MFS) profile" evidence="9">
    <location>
        <begin position="5"/>
        <end position="393"/>
    </location>
</feature>
<dbReference type="GO" id="GO:0005886">
    <property type="term" value="C:plasma membrane"/>
    <property type="evidence" value="ECO:0007669"/>
    <property type="project" value="UniProtKB-SubCell"/>
</dbReference>
<dbReference type="InterPro" id="IPR020846">
    <property type="entry name" value="MFS_dom"/>
</dbReference>
<reference evidence="10 11" key="1">
    <citation type="submission" date="2018-11" db="EMBL/GenBank/DDBJ databases">
        <title>Genomic Encyclopedia of Type Strains, Phase IV (KMG-IV): sequencing the most valuable type-strain genomes for metagenomic binning, comparative biology and taxonomic classification.</title>
        <authorList>
            <person name="Goeker M."/>
        </authorList>
    </citation>
    <scope>NUCLEOTIDE SEQUENCE [LARGE SCALE GENOMIC DNA]</scope>
    <source>
        <strain evidence="10 11">DSM 102936</strain>
    </source>
</reference>
<keyword evidence="11" id="KW-1185">Reference proteome</keyword>
<feature type="transmembrane region" description="Helical" evidence="8">
    <location>
        <begin position="163"/>
        <end position="184"/>
    </location>
</feature>
<keyword evidence="4" id="KW-1003">Cell membrane</keyword>
<dbReference type="InterPro" id="IPR050189">
    <property type="entry name" value="MFS_Efflux_Transporters"/>
</dbReference>
<evidence type="ECO:0000256" key="7">
    <source>
        <dbReference type="ARBA" id="ARBA00023136"/>
    </source>
</evidence>
<sequence>MKKLYLPVLAGVPLIMVLGNSMLIPVLPAMKKALGISSFQAGLIITLFSVPAGLAIPCTGFFADRFGRRAVLLPALALYALGGLAAGCSAIIAGKEAFLFILLSRALQGIGAAGTAPVAMTLAGDLFGGAARSRALGFLEAANGVGKIMSPILGAAIGLFGWFYPFFVFPILVLPVLLAILFLIPEPPTRRQVPGLKQYWLTLGAVLRQKGRSLGGIFFAGATALLVLFGLLFFLSEYLETAFRAGGTHKGLLLAVPVFFMCVAAYLTGWAIKRRLNLMPFVVVTGLLLITGALLSLIFCCGTVPFFTAVSVAGVGTGLTLPCLNTLVTSSVGPNARGIVTALYGGVRFWGVAVGPPLFGFLLSYSRGAAFAVAGTLTGLAALATLLFVRGSVIANPLRAP</sequence>
<feature type="transmembrane region" description="Helical" evidence="8">
    <location>
        <begin position="340"/>
        <end position="363"/>
    </location>
</feature>
<gene>
    <name evidence="10" type="ORF">EDD75_0819</name>
</gene>
<feature type="transmembrane region" description="Helical" evidence="8">
    <location>
        <begin position="7"/>
        <end position="27"/>
    </location>
</feature>
<evidence type="ECO:0000256" key="6">
    <source>
        <dbReference type="ARBA" id="ARBA00022989"/>
    </source>
</evidence>
<dbReference type="Pfam" id="PF07690">
    <property type="entry name" value="MFS_1"/>
    <property type="match status" value="1"/>
</dbReference>
<evidence type="ECO:0000256" key="5">
    <source>
        <dbReference type="ARBA" id="ARBA00022692"/>
    </source>
</evidence>
<evidence type="ECO:0000256" key="2">
    <source>
        <dbReference type="ARBA" id="ARBA00007520"/>
    </source>
</evidence>
<dbReference type="Gene3D" id="1.20.1250.20">
    <property type="entry name" value="MFS general substrate transporter like domains"/>
    <property type="match status" value="1"/>
</dbReference>
<evidence type="ECO:0000256" key="1">
    <source>
        <dbReference type="ARBA" id="ARBA00004651"/>
    </source>
</evidence>
<feature type="transmembrane region" description="Helical" evidence="8">
    <location>
        <begin position="217"/>
        <end position="239"/>
    </location>
</feature>
<comment type="similarity">
    <text evidence="2">Belongs to the major facilitator superfamily. TCR/Tet family.</text>
</comment>
<dbReference type="CDD" id="cd17474">
    <property type="entry name" value="MFS_YfmO_like"/>
    <property type="match status" value="1"/>
</dbReference>
<feature type="transmembrane region" description="Helical" evidence="8">
    <location>
        <begin position="135"/>
        <end position="157"/>
    </location>
</feature>
<dbReference type="InterPro" id="IPR011701">
    <property type="entry name" value="MFS"/>
</dbReference>
<name>A0A3N5AN10_9THEO</name>
<dbReference type="PANTHER" id="PTHR43124">
    <property type="entry name" value="PURINE EFFLUX PUMP PBUE"/>
    <property type="match status" value="1"/>
</dbReference>
<dbReference type="PANTHER" id="PTHR43124:SF3">
    <property type="entry name" value="CHLORAMPHENICOL EFFLUX PUMP RV0191"/>
    <property type="match status" value="1"/>
</dbReference>
<evidence type="ECO:0000313" key="11">
    <source>
        <dbReference type="Proteomes" id="UP000282654"/>
    </source>
</evidence>
<dbReference type="InterPro" id="IPR001958">
    <property type="entry name" value="Tet-R_TetA/multi-R_MdtG-like"/>
</dbReference>
<dbReference type="PROSITE" id="PS50850">
    <property type="entry name" value="MFS"/>
    <property type="match status" value="1"/>
</dbReference>
<evidence type="ECO:0000259" key="9">
    <source>
        <dbReference type="PROSITE" id="PS50850"/>
    </source>
</evidence>
<dbReference type="RefSeq" id="WP_245963106.1">
    <property type="nucleotide sequence ID" value="NZ_RKRE01000002.1"/>
</dbReference>
<keyword evidence="5 8" id="KW-0812">Transmembrane</keyword>
<feature type="transmembrane region" description="Helical" evidence="8">
    <location>
        <begin position="70"/>
        <end position="92"/>
    </location>
</feature>
<evidence type="ECO:0000256" key="4">
    <source>
        <dbReference type="ARBA" id="ARBA00022475"/>
    </source>
</evidence>
<evidence type="ECO:0000256" key="8">
    <source>
        <dbReference type="SAM" id="Phobius"/>
    </source>
</evidence>
<feature type="transmembrane region" description="Helical" evidence="8">
    <location>
        <begin position="98"/>
        <end position="123"/>
    </location>
</feature>
<keyword evidence="6 8" id="KW-1133">Transmembrane helix</keyword>
<evidence type="ECO:0000256" key="3">
    <source>
        <dbReference type="ARBA" id="ARBA00022448"/>
    </source>
</evidence>
<dbReference type="InterPro" id="IPR005829">
    <property type="entry name" value="Sugar_transporter_CS"/>
</dbReference>
<dbReference type="SUPFAM" id="SSF103473">
    <property type="entry name" value="MFS general substrate transporter"/>
    <property type="match status" value="1"/>
</dbReference>
<feature type="transmembrane region" description="Helical" evidence="8">
    <location>
        <begin position="278"/>
        <end position="299"/>
    </location>
</feature>
<feature type="transmembrane region" description="Helical" evidence="8">
    <location>
        <begin position="305"/>
        <end position="328"/>
    </location>
</feature>
<keyword evidence="7 8" id="KW-0472">Membrane</keyword>
<dbReference type="GO" id="GO:0022857">
    <property type="term" value="F:transmembrane transporter activity"/>
    <property type="evidence" value="ECO:0007669"/>
    <property type="project" value="InterPro"/>
</dbReference>
<comment type="subcellular location">
    <subcellularLocation>
        <location evidence="1">Cell membrane</location>
        <topology evidence="1">Multi-pass membrane protein</topology>
    </subcellularLocation>
</comment>
<protein>
    <submittedName>
        <fullName evidence="10">ACDE family multidrug resistance protein</fullName>
    </submittedName>
</protein>
<keyword evidence="3" id="KW-0813">Transport</keyword>
<feature type="transmembrane region" description="Helical" evidence="8">
    <location>
        <begin position="39"/>
        <end position="63"/>
    </location>
</feature>
<dbReference type="InterPro" id="IPR036259">
    <property type="entry name" value="MFS_trans_sf"/>
</dbReference>
<evidence type="ECO:0000313" key="10">
    <source>
        <dbReference type="EMBL" id="RPF46576.1"/>
    </source>
</evidence>
<proteinExistence type="inferred from homology"/>
<dbReference type="PRINTS" id="PR01035">
    <property type="entry name" value="TCRTETA"/>
</dbReference>
<organism evidence="10 11">
    <name type="scientific">Thermodesulfitimonas autotrophica</name>
    <dbReference type="NCBI Taxonomy" id="1894989"/>
    <lineage>
        <taxon>Bacteria</taxon>
        <taxon>Bacillati</taxon>
        <taxon>Bacillota</taxon>
        <taxon>Clostridia</taxon>
        <taxon>Thermoanaerobacterales</taxon>
        <taxon>Thermoanaerobacteraceae</taxon>
        <taxon>Thermodesulfitimonas</taxon>
    </lineage>
</organism>
<feature type="transmembrane region" description="Helical" evidence="8">
    <location>
        <begin position="369"/>
        <end position="389"/>
    </location>
</feature>
<dbReference type="EMBL" id="RKRE01000002">
    <property type="protein sequence ID" value="RPF46576.1"/>
    <property type="molecule type" value="Genomic_DNA"/>
</dbReference>